<proteinExistence type="predicted"/>
<feature type="transmembrane region" description="Helical" evidence="1">
    <location>
        <begin position="30"/>
        <end position="55"/>
    </location>
</feature>
<organism evidence="2 3">
    <name type="scientific">Geranomyces variabilis</name>
    <dbReference type="NCBI Taxonomy" id="109894"/>
    <lineage>
        <taxon>Eukaryota</taxon>
        <taxon>Fungi</taxon>
        <taxon>Fungi incertae sedis</taxon>
        <taxon>Chytridiomycota</taxon>
        <taxon>Chytridiomycota incertae sedis</taxon>
        <taxon>Chytridiomycetes</taxon>
        <taxon>Spizellomycetales</taxon>
        <taxon>Powellomycetaceae</taxon>
        <taxon>Geranomyces</taxon>
    </lineage>
</organism>
<protein>
    <submittedName>
        <fullName evidence="2">Uncharacterized protein</fullName>
    </submittedName>
</protein>
<accession>A0AAD5TMJ9</accession>
<name>A0AAD5TMJ9_9FUNG</name>
<keyword evidence="3" id="KW-1185">Reference proteome</keyword>
<keyword evidence="1" id="KW-0812">Transmembrane</keyword>
<evidence type="ECO:0000256" key="1">
    <source>
        <dbReference type="SAM" id="Phobius"/>
    </source>
</evidence>
<keyword evidence="1" id="KW-1133">Transmembrane helix</keyword>
<reference evidence="2" key="1">
    <citation type="submission" date="2020-05" db="EMBL/GenBank/DDBJ databases">
        <title>Phylogenomic resolution of chytrid fungi.</title>
        <authorList>
            <person name="Stajich J.E."/>
            <person name="Amses K."/>
            <person name="Simmons R."/>
            <person name="Seto K."/>
            <person name="Myers J."/>
            <person name="Bonds A."/>
            <person name="Quandt C.A."/>
            <person name="Barry K."/>
            <person name="Liu P."/>
            <person name="Grigoriev I."/>
            <person name="Longcore J.E."/>
            <person name="James T.Y."/>
        </authorList>
    </citation>
    <scope>NUCLEOTIDE SEQUENCE</scope>
    <source>
        <strain evidence="2">JEL0379</strain>
    </source>
</reference>
<dbReference type="AlphaFoldDB" id="A0AAD5TMJ9"/>
<gene>
    <name evidence="2" type="ORF">HDU87_001324</name>
</gene>
<evidence type="ECO:0000313" key="3">
    <source>
        <dbReference type="Proteomes" id="UP001212152"/>
    </source>
</evidence>
<evidence type="ECO:0000313" key="2">
    <source>
        <dbReference type="EMBL" id="KAJ3181195.1"/>
    </source>
</evidence>
<keyword evidence="1" id="KW-0472">Membrane</keyword>
<dbReference type="EMBL" id="JADGJQ010000013">
    <property type="protein sequence ID" value="KAJ3181195.1"/>
    <property type="molecule type" value="Genomic_DNA"/>
</dbReference>
<dbReference type="Proteomes" id="UP001212152">
    <property type="component" value="Unassembled WGS sequence"/>
</dbReference>
<feature type="transmembrane region" description="Helical" evidence="1">
    <location>
        <begin position="96"/>
        <end position="115"/>
    </location>
</feature>
<comment type="caution">
    <text evidence="2">The sequence shown here is derived from an EMBL/GenBank/DDBJ whole genome shotgun (WGS) entry which is preliminary data.</text>
</comment>
<sequence length="205" mass="22435">MIVLAEIFGTTPFAAAAGYAFDQHGNGRGFYIFSALVNVVNAILSAALAAGIYFYGKQMLIIVKLSMKGLRASMNTIGASSVATQRSSVEMKMMNMASIGSLAWYSVILTVYAFIPETMLAARWWTIWQCTGGYLGVPLILCTSQMVILWAEFFPPDVPGDCASLVKSLHEGTTTSEHRHTKYAREIVSVAPESLEEERGDMKDR</sequence>